<dbReference type="Proteomes" id="UP001497497">
    <property type="component" value="Unassembled WGS sequence"/>
</dbReference>
<feature type="compositionally biased region" description="Basic and acidic residues" evidence="1">
    <location>
        <begin position="108"/>
        <end position="135"/>
    </location>
</feature>
<protein>
    <submittedName>
        <fullName evidence="2">Uncharacterized protein</fullName>
    </submittedName>
</protein>
<organism evidence="2 3">
    <name type="scientific">Lymnaea stagnalis</name>
    <name type="common">Great pond snail</name>
    <name type="synonym">Helix stagnalis</name>
    <dbReference type="NCBI Taxonomy" id="6523"/>
    <lineage>
        <taxon>Eukaryota</taxon>
        <taxon>Metazoa</taxon>
        <taxon>Spiralia</taxon>
        <taxon>Lophotrochozoa</taxon>
        <taxon>Mollusca</taxon>
        <taxon>Gastropoda</taxon>
        <taxon>Heterobranchia</taxon>
        <taxon>Euthyneura</taxon>
        <taxon>Panpulmonata</taxon>
        <taxon>Hygrophila</taxon>
        <taxon>Lymnaeoidea</taxon>
        <taxon>Lymnaeidae</taxon>
        <taxon>Lymnaea</taxon>
    </lineage>
</organism>
<feature type="region of interest" description="Disordered" evidence="1">
    <location>
        <begin position="108"/>
        <end position="184"/>
    </location>
</feature>
<gene>
    <name evidence="2" type="ORF">GSLYS_00009727001</name>
</gene>
<evidence type="ECO:0000313" key="3">
    <source>
        <dbReference type="Proteomes" id="UP001497497"/>
    </source>
</evidence>
<accession>A0AAV2HPZ7</accession>
<keyword evidence="3" id="KW-1185">Reference proteome</keyword>
<reference evidence="2 3" key="1">
    <citation type="submission" date="2024-04" db="EMBL/GenBank/DDBJ databases">
        <authorList>
            <consortium name="Genoscope - CEA"/>
            <person name="William W."/>
        </authorList>
    </citation>
    <scope>NUCLEOTIDE SEQUENCE [LARGE SCALE GENOMIC DNA]</scope>
</reference>
<proteinExistence type="predicted"/>
<evidence type="ECO:0000313" key="2">
    <source>
        <dbReference type="EMBL" id="CAL1535767.1"/>
    </source>
</evidence>
<evidence type="ECO:0000256" key="1">
    <source>
        <dbReference type="SAM" id="MobiDB-lite"/>
    </source>
</evidence>
<dbReference type="AlphaFoldDB" id="A0AAV2HPZ7"/>
<sequence>MSALKRQFVLEDENISLKIYEHGDLDDLDEDEQFMAWTQDDRLKWEQMMDSRREKLTKSSNDFIEWTEGLARRRLVSYNRMRSLNESLKDRLRLNLFARVEPVRSVRHDRSSDRSLDRNDRGRSGKDRARERVDEVQGVENRSLGGLEEGQGVENRSFGGLVEGQGVENRSFGGLVEGQGVENR</sequence>
<comment type="caution">
    <text evidence="2">The sequence shown here is derived from an EMBL/GenBank/DDBJ whole genome shotgun (WGS) entry which is preliminary data.</text>
</comment>
<feature type="non-terminal residue" evidence="2">
    <location>
        <position position="184"/>
    </location>
</feature>
<name>A0AAV2HPZ7_LYMST</name>
<dbReference type="EMBL" id="CAXITT010000210">
    <property type="protein sequence ID" value="CAL1535767.1"/>
    <property type="molecule type" value="Genomic_DNA"/>
</dbReference>